<keyword evidence="6 13" id="KW-0547">Nucleotide-binding</keyword>
<evidence type="ECO:0000256" key="2">
    <source>
        <dbReference type="ARBA" id="ARBA00022490"/>
    </source>
</evidence>
<evidence type="ECO:0000256" key="12">
    <source>
        <dbReference type="ARBA" id="ARBA00049515"/>
    </source>
</evidence>
<dbReference type="InterPro" id="IPR002320">
    <property type="entry name" value="Thr-tRNA-ligase_IIa"/>
</dbReference>
<dbReference type="InterPro" id="IPR036621">
    <property type="entry name" value="Anticodon-bd_dom_sf"/>
</dbReference>
<dbReference type="Gene3D" id="3.30.54.20">
    <property type="match status" value="1"/>
</dbReference>
<evidence type="ECO:0000256" key="10">
    <source>
        <dbReference type="ARBA" id="ARBA00022917"/>
    </source>
</evidence>
<keyword evidence="7 13" id="KW-0862">Zinc</keyword>
<evidence type="ECO:0000256" key="7">
    <source>
        <dbReference type="ARBA" id="ARBA00022833"/>
    </source>
</evidence>
<reference evidence="15 16" key="1">
    <citation type="submission" date="2019-08" db="EMBL/GenBank/DDBJ databases">
        <title>Highly reduced genomes of protist endosymbionts show evolutionary convergence.</title>
        <authorList>
            <person name="George E."/>
            <person name="Husnik F."/>
            <person name="Tashyreva D."/>
            <person name="Prokopchuk G."/>
            <person name="Horak A."/>
            <person name="Kwong W.K."/>
            <person name="Lukes J."/>
            <person name="Keeling P.J."/>
        </authorList>
    </citation>
    <scope>NUCLEOTIDE SEQUENCE [LARGE SCALE GENOMIC DNA]</scope>
    <source>
        <strain evidence="15">1605</strain>
    </source>
</reference>
<dbReference type="PRINTS" id="PR01047">
    <property type="entry name" value="TRNASYNTHTHR"/>
</dbReference>
<dbReference type="PROSITE" id="PS50862">
    <property type="entry name" value="AA_TRNA_LIGASE_II"/>
    <property type="match status" value="1"/>
</dbReference>
<evidence type="ECO:0000256" key="5">
    <source>
        <dbReference type="ARBA" id="ARBA00022723"/>
    </source>
</evidence>
<feature type="binding site" evidence="13">
    <location>
        <position position="504"/>
    </location>
    <ligand>
        <name>Zn(2+)</name>
        <dbReference type="ChEBI" id="CHEBI:29105"/>
        <note>catalytic</note>
    </ligand>
</feature>
<evidence type="ECO:0000256" key="6">
    <source>
        <dbReference type="ARBA" id="ARBA00022741"/>
    </source>
</evidence>
<dbReference type="CDD" id="cd00771">
    <property type="entry name" value="ThrRS_core"/>
    <property type="match status" value="1"/>
</dbReference>
<dbReference type="GO" id="GO:0005737">
    <property type="term" value="C:cytoplasm"/>
    <property type="evidence" value="ECO:0007669"/>
    <property type="project" value="UniProtKB-SubCell"/>
</dbReference>
<dbReference type="Pfam" id="PF00587">
    <property type="entry name" value="tRNA-synt_2b"/>
    <property type="match status" value="1"/>
</dbReference>
<dbReference type="RefSeq" id="WP_148980754.1">
    <property type="nucleotide sequence ID" value="NZ_CP043315.1"/>
</dbReference>
<accession>A0A5C0UDS0</accession>
<dbReference type="AlphaFoldDB" id="A0A5C0UDS0"/>
<dbReference type="KEGG" id="cip:FZC35_00710"/>
<gene>
    <name evidence="13 15" type="primary">thrS</name>
    <name evidence="15" type="ORF">FZC35_00710</name>
</gene>
<dbReference type="SUPFAM" id="SSF52954">
    <property type="entry name" value="Class II aaRS ABD-related"/>
    <property type="match status" value="1"/>
</dbReference>
<keyword evidence="10 13" id="KW-0648">Protein biosynthesis</keyword>
<keyword evidence="3 13" id="KW-0820">tRNA-binding</keyword>
<dbReference type="InterPro" id="IPR047246">
    <property type="entry name" value="ThrRS_anticodon"/>
</dbReference>
<dbReference type="InterPro" id="IPR006195">
    <property type="entry name" value="aa-tRNA-synth_II"/>
</dbReference>
<keyword evidence="4 13" id="KW-0436">Ligase</keyword>
<dbReference type="Gene3D" id="3.30.980.10">
    <property type="entry name" value="Threonyl-trna Synthetase, Chain A, domain 2"/>
    <property type="match status" value="1"/>
</dbReference>
<proteinExistence type="inferred from homology"/>
<dbReference type="NCBIfam" id="TIGR00418">
    <property type="entry name" value="thrS"/>
    <property type="match status" value="1"/>
</dbReference>
<comment type="caution">
    <text evidence="13">Lacks conserved residue(s) required for the propagation of feature annotation.</text>
</comment>
<dbReference type="GO" id="GO:0005524">
    <property type="term" value="F:ATP binding"/>
    <property type="evidence" value="ECO:0007669"/>
    <property type="project" value="UniProtKB-UniRule"/>
</dbReference>
<evidence type="ECO:0000256" key="13">
    <source>
        <dbReference type="HAMAP-Rule" id="MF_00184"/>
    </source>
</evidence>
<dbReference type="GO" id="GO:0004829">
    <property type="term" value="F:threonine-tRNA ligase activity"/>
    <property type="evidence" value="ECO:0007669"/>
    <property type="project" value="UniProtKB-UniRule"/>
</dbReference>
<dbReference type="OrthoDB" id="9802304at2"/>
<comment type="subcellular location">
    <subcellularLocation>
        <location evidence="13">Cytoplasm</location>
    </subcellularLocation>
</comment>
<comment type="subunit">
    <text evidence="13">Homodimer.</text>
</comment>
<feature type="binding site" evidence="13">
    <location>
        <position position="327"/>
    </location>
    <ligand>
        <name>Zn(2+)</name>
        <dbReference type="ChEBI" id="CHEBI:29105"/>
        <note>catalytic</note>
    </ligand>
</feature>
<keyword evidence="8 13" id="KW-0067">ATP-binding</keyword>
<dbReference type="EMBL" id="CP043315">
    <property type="protein sequence ID" value="QEK37907.1"/>
    <property type="molecule type" value="Genomic_DNA"/>
</dbReference>
<dbReference type="Gene3D" id="3.30.930.10">
    <property type="entry name" value="Bira Bifunctional Protein, Domain 2"/>
    <property type="match status" value="1"/>
</dbReference>
<protein>
    <recommendedName>
        <fullName evidence="13">Threonine--tRNA ligase</fullName>
        <ecNumber evidence="13">6.1.1.3</ecNumber>
    </recommendedName>
    <alternativeName>
        <fullName evidence="13">Threonyl-tRNA synthetase</fullName>
        <shortName evidence="13">ThrRS</shortName>
    </alternativeName>
</protein>
<organism evidence="15 16">
    <name type="scientific">Candidatus Cytomitobacter indipagum</name>
    <dbReference type="NCBI Taxonomy" id="2601575"/>
    <lineage>
        <taxon>Bacteria</taxon>
        <taxon>Pseudomonadati</taxon>
        <taxon>Pseudomonadota</taxon>
        <taxon>Alphaproteobacteria</taxon>
        <taxon>Holosporales</taxon>
        <taxon>Holosporaceae</taxon>
        <taxon>Candidatus Cytomitobacter</taxon>
    </lineage>
</organism>
<dbReference type="SUPFAM" id="SSF55186">
    <property type="entry name" value="ThrRS/AlaRS common domain"/>
    <property type="match status" value="1"/>
</dbReference>
<keyword evidence="2 13" id="KW-0963">Cytoplasm</keyword>
<dbReference type="SUPFAM" id="SSF55681">
    <property type="entry name" value="Class II aaRS and biotin synthetases"/>
    <property type="match status" value="1"/>
</dbReference>
<dbReference type="PANTHER" id="PTHR11451:SF44">
    <property type="entry name" value="THREONINE--TRNA LIGASE, CHLOROPLASTIC_MITOCHONDRIAL 2"/>
    <property type="match status" value="1"/>
</dbReference>
<dbReference type="HAMAP" id="MF_00184">
    <property type="entry name" value="Thr_tRNA_synth"/>
    <property type="match status" value="1"/>
</dbReference>
<dbReference type="InterPro" id="IPR004154">
    <property type="entry name" value="Anticodon-bd"/>
</dbReference>
<dbReference type="FunFam" id="3.30.930.10:FF:000002">
    <property type="entry name" value="Threonine--tRNA ligase"/>
    <property type="match status" value="1"/>
</dbReference>
<evidence type="ECO:0000256" key="11">
    <source>
        <dbReference type="ARBA" id="ARBA00023146"/>
    </source>
</evidence>
<dbReference type="InterPro" id="IPR018163">
    <property type="entry name" value="Thr/Ala-tRNA-synth_IIc_edit"/>
</dbReference>
<keyword evidence="16" id="KW-1185">Reference proteome</keyword>
<evidence type="ECO:0000256" key="1">
    <source>
        <dbReference type="ARBA" id="ARBA00008226"/>
    </source>
</evidence>
<dbReference type="EC" id="6.1.1.3" evidence="13"/>
<keyword evidence="9 13" id="KW-0694">RNA-binding</keyword>
<comment type="similarity">
    <text evidence="1 13">Belongs to the class-II aminoacyl-tRNA synthetase family.</text>
</comment>
<evidence type="ECO:0000259" key="14">
    <source>
        <dbReference type="PROSITE" id="PS50862"/>
    </source>
</evidence>
<dbReference type="GO" id="GO:0046872">
    <property type="term" value="F:metal ion binding"/>
    <property type="evidence" value="ECO:0007669"/>
    <property type="project" value="UniProtKB-KW"/>
</dbReference>
<dbReference type="InterPro" id="IPR002314">
    <property type="entry name" value="aa-tRNA-synt_IIb"/>
</dbReference>
<sequence>MIEVKLDNSIEQFGSGVFACSIVEELGSKAKDFVGFKCNKTGYIYDLHSCLRGPVSVVPVIKNSPDHMIILRYDAAHILSAALKNLHKSKIAQIEVADGNFHIDFYCDKNISDHDFQDIENKMNELMKNNDKFMVNSYNKEQAIELFENNELAIKIIERSKEEHFSVHSFACHNILSEDPASLYAKNLHFKLLSVSGSSWDYGSEKLQRIYGTCWNSKEKLNNHLAEIEENLKWDHRILGKKMSMFHIDPEVASGMVFWLPNGMKSLNNIKQYLRETWVNYKYQEVLTPIVMNSDLWDKSGHSEMFKENMMFMNLQDNEYALKPMSCPAHINIFKLGNKSYRDLPYKLSEFGLCHRYEPSGSLQGLMRARSFTQDDAHVFVSEDQIEEVILTFCKMLKEIYKRFGFEDVLVCLATKPEKHIGDSESWSKAESALLQSANKSGLNCEINEGEGAFYGPKLEFSIKDKKGHVWQCGTVQVDFSLAKRLGATYTDEDSEKRNPIVIHHAVLGSLERFLGILLENTKGRLPDFVHPHPVVIFPIKAEEYANDIKSKIEKSGLYCEIDNSNQTLSYKIRNWIDQRVNYIIIAGKKEQENNVITLRSTNGEEEKLTVEEFVSRVKVSNE</sequence>
<evidence type="ECO:0000256" key="8">
    <source>
        <dbReference type="ARBA" id="ARBA00022840"/>
    </source>
</evidence>
<dbReference type="Proteomes" id="UP000325155">
    <property type="component" value="Chromosome"/>
</dbReference>
<evidence type="ECO:0000313" key="16">
    <source>
        <dbReference type="Proteomes" id="UP000325155"/>
    </source>
</evidence>
<comment type="cofactor">
    <cofactor evidence="13">
        <name>Zn(2+)</name>
        <dbReference type="ChEBI" id="CHEBI:29105"/>
    </cofactor>
    <text evidence="13">Binds 1 zinc ion per subunit.</text>
</comment>
<dbReference type="Pfam" id="PF03129">
    <property type="entry name" value="HGTP_anticodon"/>
    <property type="match status" value="1"/>
</dbReference>
<dbReference type="PANTHER" id="PTHR11451">
    <property type="entry name" value="THREONINE-TRNA LIGASE"/>
    <property type="match status" value="1"/>
</dbReference>
<keyword evidence="5 13" id="KW-0479">Metal-binding</keyword>
<feature type="domain" description="Aminoacyl-transfer RNA synthetases class-II family profile" evidence="14">
    <location>
        <begin position="235"/>
        <end position="527"/>
    </location>
</feature>
<evidence type="ECO:0000256" key="4">
    <source>
        <dbReference type="ARBA" id="ARBA00022598"/>
    </source>
</evidence>
<comment type="catalytic activity">
    <reaction evidence="12 13">
        <text>tRNA(Thr) + L-threonine + ATP = L-threonyl-tRNA(Thr) + AMP + diphosphate + H(+)</text>
        <dbReference type="Rhea" id="RHEA:24624"/>
        <dbReference type="Rhea" id="RHEA-COMP:9670"/>
        <dbReference type="Rhea" id="RHEA-COMP:9704"/>
        <dbReference type="ChEBI" id="CHEBI:15378"/>
        <dbReference type="ChEBI" id="CHEBI:30616"/>
        <dbReference type="ChEBI" id="CHEBI:33019"/>
        <dbReference type="ChEBI" id="CHEBI:57926"/>
        <dbReference type="ChEBI" id="CHEBI:78442"/>
        <dbReference type="ChEBI" id="CHEBI:78534"/>
        <dbReference type="ChEBI" id="CHEBI:456215"/>
        <dbReference type="EC" id="6.1.1.3"/>
    </reaction>
</comment>
<dbReference type="GO" id="GO:0000049">
    <property type="term" value="F:tRNA binding"/>
    <property type="evidence" value="ECO:0007669"/>
    <property type="project" value="UniProtKB-KW"/>
</dbReference>
<keyword evidence="11 13" id="KW-0030">Aminoacyl-tRNA synthetase</keyword>
<dbReference type="GO" id="GO:0006435">
    <property type="term" value="P:threonyl-tRNA aminoacylation"/>
    <property type="evidence" value="ECO:0007669"/>
    <property type="project" value="UniProtKB-UniRule"/>
</dbReference>
<name>A0A5C0UDS0_9PROT</name>
<dbReference type="InterPro" id="IPR033728">
    <property type="entry name" value="ThrRS_core"/>
</dbReference>
<dbReference type="InterPro" id="IPR045864">
    <property type="entry name" value="aa-tRNA-synth_II/BPL/LPL"/>
</dbReference>
<evidence type="ECO:0000256" key="3">
    <source>
        <dbReference type="ARBA" id="ARBA00022555"/>
    </source>
</evidence>
<evidence type="ECO:0000313" key="15">
    <source>
        <dbReference type="EMBL" id="QEK37907.1"/>
    </source>
</evidence>
<evidence type="ECO:0000256" key="9">
    <source>
        <dbReference type="ARBA" id="ARBA00022884"/>
    </source>
</evidence>
<feature type="binding site" evidence="13">
    <location>
        <position position="378"/>
    </location>
    <ligand>
        <name>Zn(2+)</name>
        <dbReference type="ChEBI" id="CHEBI:29105"/>
        <note>catalytic</note>
    </ligand>
</feature>
<dbReference type="Gene3D" id="3.40.50.800">
    <property type="entry name" value="Anticodon-binding domain"/>
    <property type="match status" value="1"/>
</dbReference>
<dbReference type="CDD" id="cd00860">
    <property type="entry name" value="ThrRS_anticodon"/>
    <property type="match status" value="1"/>
</dbReference>